<sequence>MQSETAWAMRAKDLLDFKYPKISLAFLDTFSAMEKVSVRNFDPPRSAVAEHPSLTREGSFFKEAPPLVRNSTSVGCLGTNIIYR</sequence>
<accession>A0A5B2TXR2</accession>
<gene>
    <name evidence="1" type="ORF">F0361_04870</name>
</gene>
<dbReference type="Proteomes" id="UP000323188">
    <property type="component" value="Unassembled WGS sequence"/>
</dbReference>
<dbReference type="AlphaFoldDB" id="A0A5B2TXR2"/>
<proteinExistence type="predicted"/>
<evidence type="ECO:0000313" key="2">
    <source>
        <dbReference type="Proteomes" id="UP000323188"/>
    </source>
</evidence>
<dbReference type="EMBL" id="VUOE01000001">
    <property type="protein sequence ID" value="KAA2218953.1"/>
    <property type="molecule type" value="Genomic_DNA"/>
</dbReference>
<reference evidence="1 2" key="1">
    <citation type="submission" date="2019-09" db="EMBL/GenBank/DDBJ databases">
        <authorList>
            <person name="Khan S.A."/>
            <person name="Jeon C.O."/>
            <person name="Chun B.H."/>
            <person name="Jeong S.E."/>
        </authorList>
    </citation>
    <scope>NUCLEOTIDE SEQUENCE [LARGE SCALE GENOMIC DNA]</scope>
    <source>
        <strain evidence="1 2">KCTC 42508</strain>
    </source>
</reference>
<dbReference type="RefSeq" id="WP_154917459.1">
    <property type="nucleotide sequence ID" value="NZ_VUOE01000001.1"/>
</dbReference>
<protein>
    <submittedName>
        <fullName evidence="1">Uncharacterized protein</fullName>
    </submittedName>
</protein>
<evidence type="ECO:0000313" key="1">
    <source>
        <dbReference type="EMBL" id="KAA2218953.1"/>
    </source>
</evidence>
<organism evidence="1 2">
    <name type="scientific">Maribacter flavus</name>
    <dbReference type="NCBI Taxonomy" id="1658664"/>
    <lineage>
        <taxon>Bacteria</taxon>
        <taxon>Pseudomonadati</taxon>
        <taxon>Bacteroidota</taxon>
        <taxon>Flavobacteriia</taxon>
        <taxon>Flavobacteriales</taxon>
        <taxon>Flavobacteriaceae</taxon>
        <taxon>Maribacter</taxon>
    </lineage>
</organism>
<comment type="caution">
    <text evidence="1">The sequence shown here is derived from an EMBL/GenBank/DDBJ whole genome shotgun (WGS) entry which is preliminary data.</text>
</comment>
<name>A0A5B2TXR2_9FLAO</name>